<name>A0ABQ4XKN3_9ASTR</name>
<reference evidence="2" key="2">
    <citation type="submission" date="2022-01" db="EMBL/GenBank/DDBJ databases">
        <authorList>
            <person name="Yamashiro T."/>
            <person name="Shiraishi A."/>
            <person name="Satake H."/>
            <person name="Nakayama K."/>
        </authorList>
    </citation>
    <scope>NUCLEOTIDE SEQUENCE</scope>
</reference>
<organism evidence="2 3">
    <name type="scientific">Tanacetum coccineum</name>
    <dbReference type="NCBI Taxonomy" id="301880"/>
    <lineage>
        <taxon>Eukaryota</taxon>
        <taxon>Viridiplantae</taxon>
        <taxon>Streptophyta</taxon>
        <taxon>Embryophyta</taxon>
        <taxon>Tracheophyta</taxon>
        <taxon>Spermatophyta</taxon>
        <taxon>Magnoliopsida</taxon>
        <taxon>eudicotyledons</taxon>
        <taxon>Gunneridae</taxon>
        <taxon>Pentapetalae</taxon>
        <taxon>asterids</taxon>
        <taxon>campanulids</taxon>
        <taxon>Asterales</taxon>
        <taxon>Asteraceae</taxon>
        <taxon>Asteroideae</taxon>
        <taxon>Anthemideae</taxon>
        <taxon>Anthemidinae</taxon>
        <taxon>Tanacetum</taxon>
    </lineage>
</organism>
<reference evidence="2" key="1">
    <citation type="journal article" date="2022" name="Int. J. Mol. Sci.">
        <title>Draft Genome of Tanacetum Coccineum: Genomic Comparison of Closely Related Tanacetum-Family Plants.</title>
        <authorList>
            <person name="Yamashiro T."/>
            <person name="Shiraishi A."/>
            <person name="Nakayama K."/>
            <person name="Satake H."/>
        </authorList>
    </citation>
    <scope>NUCLEOTIDE SEQUENCE</scope>
</reference>
<gene>
    <name evidence="2" type="ORF">Tco_0679980</name>
</gene>
<evidence type="ECO:0000313" key="2">
    <source>
        <dbReference type="EMBL" id="GJS65416.1"/>
    </source>
</evidence>
<dbReference type="Proteomes" id="UP001151760">
    <property type="component" value="Unassembled WGS sequence"/>
</dbReference>
<dbReference type="EMBL" id="BQNB010009576">
    <property type="protein sequence ID" value="GJS65416.1"/>
    <property type="molecule type" value="Genomic_DNA"/>
</dbReference>
<keyword evidence="3" id="KW-1185">Reference proteome</keyword>
<proteinExistence type="predicted"/>
<evidence type="ECO:0000256" key="1">
    <source>
        <dbReference type="SAM" id="MobiDB-lite"/>
    </source>
</evidence>
<evidence type="ECO:0000313" key="3">
    <source>
        <dbReference type="Proteomes" id="UP001151760"/>
    </source>
</evidence>
<feature type="compositionally biased region" description="Polar residues" evidence="1">
    <location>
        <begin position="102"/>
        <end position="113"/>
    </location>
</feature>
<feature type="region of interest" description="Disordered" evidence="1">
    <location>
        <begin position="96"/>
        <end position="119"/>
    </location>
</feature>
<accession>A0ABQ4XKN3</accession>
<comment type="caution">
    <text evidence="2">The sequence shown here is derived from an EMBL/GenBank/DDBJ whole genome shotgun (WGS) entry which is preliminary data.</text>
</comment>
<protein>
    <submittedName>
        <fullName evidence="2">Uncharacterized protein</fullName>
    </submittedName>
</protein>
<sequence>MIAAFDCECECSAYHHEQSSREDLRSDENFLSFVLFKNSIGIHSINPLFEETPPLQDKDVEIKSFSFPTLTSPEESELILEEIEEKDSIPSEIDLTLPPTLEVSSSNPTSPTLTGELHH</sequence>